<gene>
    <name evidence="2" type="ORF">OUY18_03810</name>
</gene>
<evidence type="ECO:0000313" key="2">
    <source>
        <dbReference type="EMBL" id="MCY1713381.1"/>
    </source>
</evidence>
<dbReference type="EMBL" id="JAPOHA010000003">
    <property type="protein sequence ID" value="MCY1713381.1"/>
    <property type="molecule type" value="Genomic_DNA"/>
</dbReference>
<comment type="caution">
    <text evidence="2">The sequence shown here is derived from an EMBL/GenBank/DDBJ whole genome shotgun (WGS) entry which is preliminary data.</text>
</comment>
<evidence type="ECO:0000256" key="1">
    <source>
        <dbReference type="SAM" id="SignalP"/>
    </source>
</evidence>
<feature type="chain" id="PRO_5047294520" evidence="1">
    <location>
        <begin position="28"/>
        <end position="307"/>
    </location>
</feature>
<evidence type="ECO:0000313" key="3">
    <source>
        <dbReference type="Proteomes" id="UP001082703"/>
    </source>
</evidence>
<organism evidence="2 3">
    <name type="scientific">Caproiciproducens galactitolivorans</name>
    <dbReference type="NCBI Taxonomy" id="642589"/>
    <lineage>
        <taxon>Bacteria</taxon>
        <taxon>Bacillati</taxon>
        <taxon>Bacillota</taxon>
        <taxon>Clostridia</taxon>
        <taxon>Eubacteriales</taxon>
        <taxon>Acutalibacteraceae</taxon>
        <taxon>Caproiciproducens</taxon>
    </lineage>
</organism>
<reference evidence="2 3" key="1">
    <citation type="submission" date="2022-11" db="EMBL/GenBank/DDBJ databases">
        <authorList>
            <person name="Caiyu Z."/>
        </authorList>
    </citation>
    <scope>NUCLEOTIDE SEQUENCE [LARGE SCALE GENOMIC DNA]</scope>
    <source>
        <strain evidence="2 3">YR-4</strain>
    </source>
</reference>
<protein>
    <submittedName>
        <fullName evidence="2">Uncharacterized protein</fullName>
    </submittedName>
</protein>
<keyword evidence="3" id="KW-1185">Reference proteome</keyword>
<proteinExistence type="predicted"/>
<accession>A0ABT4BTY4</accession>
<keyword evidence="1" id="KW-0732">Signal</keyword>
<sequence length="307" mass="32877">MKNVSKKFVCLILTILMVSSFAIPCFAAEIKSSSDYQVVQDSGVKDSGVKDSGIFSLLSVSSNTKYNFPGGGVIRYPHDHGTIQVVSTVETFVASPVLFLTPKQAKNFYYSYLDSHAKTSVAKDVALFVAGLGAPHIPVVGSYLAGGLTMYAGIELSNEAAESFTVKRIKDCVDKGQGMEIYTEQVITGRNQGDGTFLSVNPWNGPYAESPASLTKPQTIIQLNGSDFPFSCDTTSTVPIKRGKKYTARITCGKYPSVVAGTGGIVSTKLKSRSGNDYYFSFTDIKAGKTGIYINNARAAVFTCSVS</sequence>
<dbReference type="Proteomes" id="UP001082703">
    <property type="component" value="Unassembled WGS sequence"/>
</dbReference>
<dbReference type="RefSeq" id="WP_268057388.1">
    <property type="nucleotide sequence ID" value="NZ_JAPOHA010000003.1"/>
</dbReference>
<feature type="signal peptide" evidence="1">
    <location>
        <begin position="1"/>
        <end position="27"/>
    </location>
</feature>
<name>A0ABT4BTY4_9FIRM</name>